<dbReference type="PANTHER" id="PTHR43092:SF6">
    <property type="entry name" value="BLR1280 PROTEIN"/>
    <property type="match status" value="1"/>
</dbReference>
<evidence type="ECO:0000313" key="4">
    <source>
        <dbReference type="EMBL" id="TGY92361.1"/>
    </source>
</evidence>
<evidence type="ECO:0000259" key="3">
    <source>
        <dbReference type="Pfam" id="PF00266"/>
    </source>
</evidence>
<sequence length="423" mass="45625">MPSLTRRSMLTAAAGSVALGASARALPSTFEDAQRAAQDEAFWSAVAGLYDVTGEVIHLEHGNWGMMARPVLEAHIAHVEAVNRRNSYYARREFWPDAQAVQARIAAVLGCEPDEIVLTRNATEALQALIGGYNRLSPGDGVLYADLDYGSMQTAMAWLRERRGADLVTMALPEPATRQSLIDAYEQALIANPHVRLMLVTHLSHRTGLVLPVAEICEMARGRSVDVIVDAAHSWGQIDFTVAELNADFVGFNLHKWIGAPLGVGLMYVRKPRIADIDPFMGEPSRGPQDIGARVHTGTTDFAAILSVPAALDVHEAIGPARKAARLRYLRSLWTGPAREAGFEVLTPEETSLHAGITSFRAAGQTGAQENAALAARLLNEHNIFTVHRTGIASGACVRVTPGVFTSPDDVRALAEALPRLVP</sequence>
<dbReference type="InterPro" id="IPR015422">
    <property type="entry name" value="PyrdxlP-dep_Trfase_small"/>
</dbReference>
<name>A0A4S2H9X1_9PROT</name>
<feature type="chain" id="PRO_5020973955" evidence="2">
    <location>
        <begin position="24"/>
        <end position="423"/>
    </location>
</feature>
<keyword evidence="4" id="KW-0808">Transferase</keyword>
<evidence type="ECO:0000313" key="5">
    <source>
        <dbReference type="Proteomes" id="UP000305451"/>
    </source>
</evidence>
<comment type="caution">
    <text evidence="4">The sequence shown here is derived from an EMBL/GenBank/DDBJ whole genome shotgun (WGS) entry which is preliminary data.</text>
</comment>
<dbReference type="GO" id="GO:0008483">
    <property type="term" value="F:transaminase activity"/>
    <property type="evidence" value="ECO:0007669"/>
    <property type="project" value="UniProtKB-KW"/>
</dbReference>
<organism evidence="4 5">
    <name type="scientific">Marinicauda pacifica</name>
    <dbReference type="NCBI Taxonomy" id="1133559"/>
    <lineage>
        <taxon>Bacteria</taxon>
        <taxon>Pseudomonadati</taxon>
        <taxon>Pseudomonadota</taxon>
        <taxon>Alphaproteobacteria</taxon>
        <taxon>Maricaulales</taxon>
        <taxon>Maricaulaceae</taxon>
        <taxon>Marinicauda</taxon>
    </lineage>
</organism>
<feature type="signal peptide" evidence="2">
    <location>
        <begin position="1"/>
        <end position="23"/>
    </location>
</feature>
<feature type="domain" description="Aminotransferase class V" evidence="3">
    <location>
        <begin position="81"/>
        <end position="385"/>
    </location>
</feature>
<evidence type="ECO:0000256" key="1">
    <source>
        <dbReference type="ARBA" id="ARBA00022898"/>
    </source>
</evidence>
<dbReference type="RefSeq" id="WP_135945495.1">
    <property type="nucleotide sequence ID" value="NZ_BMEI01000003.1"/>
</dbReference>
<dbReference type="AlphaFoldDB" id="A0A4S2H9X1"/>
<dbReference type="InterPro" id="IPR015424">
    <property type="entry name" value="PyrdxlP-dep_Trfase"/>
</dbReference>
<dbReference type="EMBL" id="SRXV01000003">
    <property type="protein sequence ID" value="TGY92361.1"/>
    <property type="molecule type" value="Genomic_DNA"/>
</dbReference>
<dbReference type="InterPro" id="IPR006311">
    <property type="entry name" value="TAT_signal"/>
</dbReference>
<dbReference type="Proteomes" id="UP000305451">
    <property type="component" value="Unassembled WGS sequence"/>
</dbReference>
<keyword evidence="5" id="KW-1185">Reference proteome</keyword>
<proteinExistence type="predicted"/>
<dbReference type="PROSITE" id="PS51318">
    <property type="entry name" value="TAT"/>
    <property type="match status" value="1"/>
</dbReference>
<dbReference type="InterPro" id="IPR000192">
    <property type="entry name" value="Aminotrans_V_dom"/>
</dbReference>
<dbReference type="Pfam" id="PF00266">
    <property type="entry name" value="Aminotran_5"/>
    <property type="match status" value="1"/>
</dbReference>
<dbReference type="Gene3D" id="3.90.1150.10">
    <property type="entry name" value="Aspartate Aminotransferase, domain 1"/>
    <property type="match status" value="1"/>
</dbReference>
<accession>A0A4S2H9X1</accession>
<dbReference type="InterPro" id="IPR015421">
    <property type="entry name" value="PyrdxlP-dep_Trfase_major"/>
</dbReference>
<keyword evidence="4" id="KW-0032">Aminotransferase</keyword>
<keyword evidence="1" id="KW-0663">Pyridoxal phosphate</keyword>
<protein>
    <submittedName>
        <fullName evidence="4">Aminotransferase class V-fold PLP-dependent enzyme</fullName>
    </submittedName>
</protein>
<dbReference type="Gene3D" id="3.40.640.10">
    <property type="entry name" value="Type I PLP-dependent aspartate aminotransferase-like (Major domain)"/>
    <property type="match status" value="1"/>
</dbReference>
<evidence type="ECO:0000256" key="2">
    <source>
        <dbReference type="SAM" id="SignalP"/>
    </source>
</evidence>
<dbReference type="SUPFAM" id="SSF53383">
    <property type="entry name" value="PLP-dependent transferases"/>
    <property type="match status" value="1"/>
</dbReference>
<reference evidence="4 5" key="1">
    <citation type="journal article" date="2013" name="Int. J. Syst. Evol. Microbiol.">
        <title>Marinicauda pacifica gen. nov., sp. nov., a prosthecate alphaproteobacterium of the family Hyphomonadaceae isolated from deep seawater.</title>
        <authorList>
            <person name="Zhang X.Y."/>
            <person name="Li G.W."/>
            <person name="Wang C.S."/>
            <person name="Zhang Y.J."/>
            <person name="Xu X.W."/>
            <person name="Li H."/>
            <person name="Liu A."/>
            <person name="Liu C."/>
            <person name="Xie B.B."/>
            <person name="Qin Q.L."/>
            <person name="Xu Z."/>
            <person name="Chen X.L."/>
            <person name="Zhou B.C."/>
            <person name="Zhang Y.Z."/>
        </authorList>
    </citation>
    <scope>NUCLEOTIDE SEQUENCE [LARGE SCALE GENOMIC DNA]</scope>
    <source>
        <strain evidence="4 5">P-1 km-3</strain>
    </source>
</reference>
<gene>
    <name evidence="4" type="ORF">E5162_11995</name>
</gene>
<keyword evidence="2" id="KW-0732">Signal</keyword>
<dbReference type="OrthoDB" id="9804366at2"/>
<dbReference type="PANTHER" id="PTHR43092">
    <property type="entry name" value="L-CYSTEINE DESULFHYDRASE"/>
    <property type="match status" value="1"/>
</dbReference>